<protein>
    <submittedName>
        <fullName evidence="7">Adenine deaminase</fullName>
        <ecNumber evidence="7">3.5.4.2</ecNumber>
    </submittedName>
</protein>
<comment type="caution">
    <text evidence="7">The sequence shown here is derived from an EMBL/GenBank/DDBJ whole genome shotgun (WGS) entry which is preliminary data.</text>
</comment>
<proteinExistence type="inferred from homology"/>
<comment type="cofactor">
    <cofactor evidence="1">
        <name>Zn(2+)</name>
        <dbReference type="ChEBI" id="CHEBI:29105"/>
    </cofactor>
</comment>
<dbReference type="EC" id="3.5.4.2" evidence="7"/>
<evidence type="ECO:0000259" key="6">
    <source>
        <dbReference type="Pfam" id="PF00962"/>
    </source>
</evidence>
<dbReference type="GO" id="GO:0046872">
    <property type="term" value="F:metal ion binding"/>
    <property type="evidence" value="ECO:0007669"/>
    <property type="project" value="UniProtKB-KW"/>
</dbReference>
<evidence type="ECO:0000313" key="7">
    <source>
        <dbReference type="EMBL" id="KZL22015.1"/>
    </source>
</evidence>
<dbReference type="PATRIC" id="fig|989403.3.peg.42"/>
<dbReference type="PANTHER" id="PTHR43114:SF6">
    <property type="entry name" value="ADENINE DEAMINASE"/>
    <property type="match status" value="1"/>
</dbReference>
<gene>
    <name evidence="7" type="ORF">PsAD2_00040</name>
</gene>
<organism evidence="7 8">
    <name type="scientific">Pseudovibrio axinellae</name>
    <dbReference type="NCBI Taxonomy" id="989403"/>
    <lineage>
        <taxon>Bacteria</taxon>
        <taxon>Pseudomonadati</taxon>
        <taxon>Pseudomonadota</taxon>
        <taxon>Alphaproteobacteria</taxon>
        <taxon>Hyphomicrobiales</taxon>
        <taxon>Stappiaceae</taxon>
        <taxon>Pseudovibrio</taxon>
    </lineage>
</organism>
<dbReference type="Pfam" id="PF00962">
    <property type="entry name" value="A_deaminase"/>
    <property type="match status" value="1"/>
</dbReference>
<evidence type="ECO:0000256" key="5">
    <source>
        <dbReference type="ARBA" id="ARBA00022833"/>
    </source>
</evidence>
<dbReference type="InterPro" id="IPR001365">
    <property type="entry name" value="A_deaminase_dom"/>
</dbReference>
<dbReference type="SUPFAM" id="SSF51556">
    <property type="entry name" value="Metallo-dependent hydrolases"/>
    <property type="match status" value="1"/>
</dbReference>
<evidence type="ECO:0000313" key="8">
    <source>
        <dbReference type="Proteomes" id="UP000076577"/>
    </source>
</evidence>
<dbReference type="InterPro" id="IPR006330">
    <property type="entry name" value="Ado/ade_deaminase"/>
</dbReference>
<dbReference type="AlphaFoldDB" id="A0A166B8F3"/>
<dbReference type="NCBIfam" id="TIGR01430">
    <property type="entry name" value="aden_deam"/>
    <property type="match status" value="1"/>
</dbReference>
<keyword evidence="3" id="KW-0479">Metal-binding</keyword>
<evidence type="ECO:0000256" key="1">
    <source>
        <dbReference type="ARBA" id="ARBA00001947"/>
    </source>
</evidence>
<dbReference type="Gene3D" id="3.20.20.140">
    <property type="entry name" value="Metal-dependent hydrolases"/>
    <property type="match status" value="1"/>
</dbReference>
<reference evidence="7 8" key="1">
    <citation type="journal article" date="2016" name="Front. Microbiol.">
        <title>Comparative Genomic Analysis Reveals a Diverse Repertoire of Genes Involved in Prokaryote-Eukaryote Interactions within the Pseudovibrio Genus.</title>
        <authorList>
            <person name="Romano S."/>
            <person name="Fernandez-Guerra A."/>
            <person name="Reen F.J."/>
            <person name="Glockner F.O."/>
            <person name="Crowley S.P."/>
            <person name="O'Sullivan O."/>
            <person name="Cotter P.D."/>
            <person name="Adams C."/>
            <person name="Dobson A.D."/>
            <person name="O'Gara F."/>
        </authorList>
    </citation>
    <scope>NUCLEOTIDE SEQUENCE [LARGE SCALE GENOMIC DNA]</scope>
    <source>
        <strain evidence="7 8">Ad2</strain>
    </source>
</reference>
<accession>A0A166B8F3</accession>
<dbReference type="STRING" id="989403.SAMN05421798_103160"/>
<dbReference type="Proteomes" id="UP000076577">
    <property type="component" value="Unassembled WGS sequence"/>
</dbReference>
<dbReference type="PANTHER" id="PTHR43114">
    <property type="entry name" value="ADENINE DEAMINASE"/>
    <property type="match status" value="1"/>
</dbReference>
<dbReference type="OrthoDB" id="105475at2"/>
<evidence type="ECO:0000256" key="4">
    <source>
        <dbReference type="ARBA" id="ARBA00022801"/>
    </source>
</evidence>
<evidence type="ECO:0000256" key="2">
    <source>
        <dbReference type="ARBA" id="ARBA00006676"/>
    </source>
</evidence>
<dbReference type="RefSeq" id="WP_068000371.1">
    <property type="nucleotide sequence ID" value="NZ_FOFM01000003.1"/>
</dbReference>
<dbReference type="EMBL" id="LMCB01000001">
    <property type="protein sequence ID" value="KZL22015.1"/>
    <property type="molecule type" value="Genomic_DNA"/>
</dbReference>
<comment type="similarity">
    <text evidence="2">Belongs to the metallo-dependent hydrolases superfamily. Adenosine and AMP deaminases family.</text>
</comment>
<dbReference type="InterPro" id="IPR032466">
    <property type="entry name" value="Metal_Hydrolase"/>
</dbReference>
<keyword evidence="8" id="KW-1185">Reference proteome</keyword>
<keyword evidence="4 7" id="KW-0378">Hydrolase</keyword>
<evidence type="ECO:0000256" key="3">
    <source>
        <dbReference type="ARBA" id="ARBA00022723"/>
    </source>
</evidence>
<sequence length="333" mass="36584">MRPKQNVVPRAELHCHIEGAAPPTLVRKLAERYDVDLGDLFDTNGNYSWHDFTTFIQQYDVAASLFRRPGDYAELAETYYKMLAAEGVIYAEVFISPDHAVKAGLSYNSYLEGLVAGLERAKADTGIEGRLVPLGVRHEGAESVEAAIKEVIDNPHPMVTGFGLAGDERIGPAKNFEKAFAMAGEAGLGLTAHAGEFGGAQSVKDALDYLKITRVGHGVRAVEDEALVQRLVEEKITLEVCPHSNIALGVYSNLRFHPVNMLRQAGVRITLNSDDPPFFRTTLGHEYVETSRVFGWTRDIQKSITKNALEAAFVDEATRAVLLERLEALTEDA</sequence>
<keyword evidence="5" id="KW-0862">Zinc</keyword>
<dbReference type="GO" id="GO:0000034">
    <property type="term" value="F:adenine deaminase activity"/>
    <property type="evidence" value="ECO:0007669"/>
    <property type="project" value="UniProtKB-EC"/>
</dbReference>
<feature type="domain" description="Adenosine deaminase" evidence="6">
    <location>
        <begin position="9"/>
        <end position="327"/>
    </location>
</feature>
<name>A0A166B8F3_9HYPH</name>